<dbReference type="GO" id="GO:0016747">
    <property type="term" value="F:acyltransferase activity, transferring groups other than amino-acyl groups"/>
    <property type="evidence" value="ECO:0007669"/>
    <property type="project" value="InterPro"/>
</dbReference>
<evidence type="ECO:0000259" key="1">
    <source>
        <dbReference type="PROSITE" id="PS51186"/>
    </source>
</evidence>
<dbReference type="InterPro" id="IPR000182">
    <property type="entry name" value="GNAT_dom"/>
</dbReference>
<dbReference type="InterPro" id="IPR027365">
    <property type="entry name" value="GNAT_acetyltra_YdfB-like"/>
</dbReference>
<dbReference type="PANTHER" id="PTHR31143">
    <property type="match status" value="1"/>
</dbReference>
<keyword evidence="3" id="KW-1185">Reference proteome</keyword>
<reference evidence="2" key="1">
    <citation type="submission" date="2018-10" db="EMBL/GenBank/DDBJ databases">
        <title>Schaedlerella arabinophila gen. nov. sp. nov., isolated from the mouse intestinal tract and comparative analysis with the genome of the closely related altered Schaedler flora strain ASF502.</title>
        <authorList>
            <person name="Miyake S."/>
            <person name="Soh M."/>
            <person name="Seedorf H."/>
        </authorList>
    </citation>
    <scope>NUCLEOTIDE SEQUENCE [LARGE SCALE GENOMIC DNA]</scope>
    <source>
        <strain evidence="2">DSM 106076</strain>
    </source>
</reference>
<dbReference type="Proteomes" id="UP000274920">
    <property type="component" value="Unassembled WGS sequence"/>
</dbReference>
<dbReference type="AlphaFoldDB" id="A0A3R8JTY0"/>
<dbReference type="Gene3D" id="3.40.630.110">
    <property type="entry name" value="GNAT acetyltransferase-like"/>
    <property type="match status" value="1"/>
</dbReference>
<dbReference type="PANTHER" id="PTHR31143:SF2">
    <property type="entry name" value="FR47-LIKE DOMAIN-CONTAINING PROTEIN-RELATED"/>
    <property type="match status" value="1"/>
</dbReference>
<gene>
    <name evidence="2" type="ORF">EBB54_28065</name>
</gene>
<protein>
    <submittedName>
        <fullName evidence="2">GNAT family N-acetyltransferase</fullName>
    </submittedName>
</protein>
<dbReference type="Gene3D" id="3.40.630.30">
    <property type="match status" value="1"/>
</dbReference>
<comment type="caution">
    <text evidence="2">The sequence shown here is derived from an EMBL/GenBank/DDBJ whole genome shotgun (WGS) entry which is preliminary data.</text>
</comment>
<dbReference type="InterPro" id="IPR016181">
    <property type="entry name" value="Acyl_CoA_acyltransferase"/>
</dbReference>
<feature type="domain" description="N-acetyltransferase" evidence="1">
    <location>
        <begin position="147"/>
        <end position="277"/>
    </location>
</feature>
<name>A0A3R8JTY0_9FIRM</name>
<evidence type="ECO:0000313" key="3">
    <source>
        <dbReference type="Proteomes" id="UP000274920"/>
    </source>
</evidence>
<dbReference type="Pfam" id="PF12746">
    <property type="entry name" value="GNAT_acetyltran"/>
    <property type="match status" value="1"/>
</dbReference>
<accession>A0A3R8JTY0</accession>
<evidence type="ECO:0000313" key="2">
    <source>
        <dbReference type="EMBL" id="RRK34765.1"/>
    </source>
</evidence>
<dbReference type="SUPFAM" id="SSF55729">
    <property type="entry name" value="Acyl-CoA N-acyltransferases (Nat)"/>
    <property type="match status" value="1"/>
</dbReference>
<keyword evidence="2" id="KW-0808">Transferase</keyword>
<dbReference type="EMBL" id="RHJS01000002">
    <property type="protein sequence ID" value="RRK34765.1"/>
    <property type="molecule type" value="Genomic_DNA"/>
</dbReference>
<dbReference type="RefSeq" id="WP_125129885.1">
    <property type="nucleotide sequence ID" value="NZ_RHJS01000002.1"/>
</dbReference>
<organism evidence="2 3">
    <name type="scientific">Schaedlerella arabinosiphila</name>
    <dbReference type="NCBI Taxonomy" id="2044587"/>
    <lineage>
        <taxon>Bacteria</taxon>
        <taxon>Bacillati</taxon>
        <taxon>Bacillota</taxon>
        <taxon>Clostridia</taxon>
        <taxon>Lachnospirales</taxon>
        <taxon>Lachnospiraceae</taxon>
        <taxon>Schaedlerella</taxon>
    </lineage>
</organism>
<dbReference type="PROSITE" id="PS51186">
    <property type="entry name" value="GNAT"/>
    <property type="match status" value="1"/>
</dbReference>
<sequence>MVHELNDTKKASPLFKGSQESMIWSCLQNVMGRIYADSPEHPVSAMALLADFCFFAGKPDAELVRYWAGMCEADRAAGSAAQSTQSGETSNSLPPRFIIMVPQNRAWGELIEECYGENAKKVTRYAIKKEPDIFDRAKLQAAAESIPPGYTMKMIDEALYLQCRQIPWCRDWVSNYTDYAMYRKYGLGAVILKDGEPVSGASSYTSYKGGIEIQIDTRKDCRRKGLACICGARLILECMERGWYPSWDAQNQWSVALAEKLGYRFDHAYTAYEVSRK</sequence>
<dbReference type="InterPro" id="IPR042573">
    <property type="entry name" value="GNAT_acetyltra_N"/>
</dbReference>
<proteinExistence type="predicted"/>